<keyword evidence="3" id="KW-1003">Cell membrane</keyword>
<evidence type="ECO:0000256" key="4">
    <source>
        <dbReference type="ARBA" id="ARBA00022692"/>
    </source>
</evidence>
<dbReference type="InterPro" id="IPR002771">
    <property type="entry name" value="Multi_antbiot-R_MarC"/>
</dbReference>
<reference evidence="8 9" key="1">
    <citation type="submission" date="2019-02" db="EMBL/GenBank/DDBJ databases">
        <title>Polymorphobacter sp. isolated from the lake at the Tibet of China.</title>
        <authorList>
            <person name="Li A."/>
        </authorList>
    </citation>
    <scope>NUCLEOTIDE SEQUENCE [LARGE SCALE GENOMIC DNA]</scope>
    <source>
        <strain evidence="8 9">DJ1R-1</strain>
    </source>
</reference>
<comment type="caution">
    <text evidence="8">The sequence shown here is derived from an EMBL/GenBank/DDBJ whole genome shotgun (WGS) entry which is preliminary data.</text>
</comment>
<dbReference type="AlphaFoldDB" id="A0A4Y9EPP0"/>
<organism evidence="8 9">
    <name type="scientific">Glacieibacterium arshaanense</name>
    <dbReference type="NCBI Taxonomy" id="2511025"/>
    <lineage>
        <taxon>Bacteria</taxon>
        <taxon>Pseudomonadati</taxon>
        <taxon>Pseudomonadota</taxon>
        <taxon>Alphaproteobacteria</taxon>
        <taxon>Sphingomonadales</taxon>
        <taxon>Sphingosinicellaceae</taxon>
        <taxon>Glacieibacterium</taxon>
    </lineage>
</organism>
<comment type="subcellular location">
    <subcellularLocation>
        <location evidence="1 7">Cell membrane</location>
        <topology evidence="1 7">Multi-pass membrane protein</topology>
    </subcellularLocation>
</comment>
<proteinExistence type="inferred from homology"/>
<sequence length="212" mass="21608">MISSFPEMVIILSIVAFATKAAAYFAAEAGHLTLSERRGVAIKSVLVQAVVLSIFVARGPNILAFFHVSIAALEVAGGLILLLFAIGLVLGEGHDNAEGAKRVGPEMAIYPLAVPLLASPQAIVAITIFSTQMGPGNRQLLWAGLGTIIAGNLAVMLGVAQVIGGEKKSGGGGFSAVLLRVVALLLAALAVEIIALGLRGYGVLPPMPAAAH</sequence>
<comment type="similarity">
    <text evidence="2 7">Belongs to the UPF0056 (MarC) family.</text>
</comment>
<dbReference type="PANTHER" id="PTHR33508">
    <property type="entry name" value="UPF0056 MEMBRANE PROTEIN YHCE"/>
    <property type="match status" value="1"/>
</dbReference>
<evidence type="ECO:0000256" key="2">
    <source>
        <dbReference type="ARBA" id="ARBA00009784"/>
    </source>
</evidence>
<evidence type="ECO:0000256" key="3">
    <source>
        <dbReference type="ARBA" id="ARBA00022475"/>
    </source>
</evidence>
<evidence type="ECO:0000256" key="5">
    <source>
        <dbReference type="ARBA" id="ARBA00022989"/>
    </source>
</evidence>
<dbReference type="PANTHER" id="PTHR33508:SF1">
    <property type="entry name" value="UPF0056 MEMBRANE PROTEIN YHCE"/>
    <property type="match status" value="1"/>
</dbReference>
<feature type="transmembrane region" description="Helical" evidence="7">
    <location>
        <begin position="64"/>
        <end position="88"/>
    </location>
</feature>
<dbReference type="EMBL" id="SIHO01000001">
    <property type="protein sequence ID" value="TFU05587.1"/>
    <property type="molecule type" value="Genomic_DNA"/>
</dbReference>
<evidence type="ECO:0000313" key="9">
    <source>
        <dbReference type="Proteomes" id="UP000297737"/>
    </source>
</evidence>
<evidence type="ECO:0000313" key="8">
    <source>
        <dbReference type="EMBL" id="TFU05587.1"/>
    </source>
</evidence>
<protein>
    <recommendedName>
        <fullName evidence="7">UPF0056 membrane protein</fullName>
    </recommendedName>
</protein>
<feature type="transmembrane region" description="Helical" evidence="7">
    <location>
        <begin position="108"/>
        <end position="129"/>
    </location>
</feature>
<evidence type="ECO:0000256" key="1">
    <source>
        <dbReference type="ARBA" id="ARBA00004651"/>
    </source>
</evidence>
<keyword evidence="4 7" id="KW-0812">Transmembrane</keyword>
<dbReference type="RefSeq" id="WP_135244312.1">
    <property type="nucleotide sequence ID" value="NZ_SIHO01000001.1"/>
</dbReference>
<keyword evidence="9" id="KW-1185">Reference proteome</keyword>
<dbReference type="Proteomes" id="UP000297737">
    <property type="component" value="Unassembled WGS sequence"/>
</dbReference>
<dbReference type="GO" id="GO:0005886">
    <property type="term" value="C:plasma membrane"/>
    <property type="evidence" value="ECO:0007669"/>
    <property type="project" value="UniProtKB-SubCell"/>
</dbReference>
<dbReference type="OrthoDB" id="21094at2"/>
<comment type="caution">
    <text evidence="7">Lacks conserved residue(s) required for the propagation of feature annotation.</text>
</comment>
<feature type="transmembrane region" description="Helical" evidence="7">
    <location>
        <begin position="39"/>
        <end position="57"/>
    </location>
</feature>
<evidence type="ECO:0000256" key="7">
    <source>
        <dbReference type="RuleBase" id="RU362048"/>
    </source>
</evidence>
<keyword evidence="6 7" id="KW-0472">Membrane</keyword>
<dbReference type="Pfam" id="PF01914">
    <property type="entry name" value="MarC"/>
    <property type="match status" value="1"/>
</dbReference>
<evidence type="ECO:0000256" key="6">
    <source>
        <dbReference type="ARBA" id="ARBA00023136"/>
    </source>
</evidence>
<feature type="transmembrane region" description="Helical" evidence="7">
    <location>
        <begin position="141"/>
        <end position="164"/>
    </location>
</feature>
<accession>A0A4Y9EPP0</accession>
<name>A0A4Y9EPP0_9SPHN</name>
<keyword evidence="5 7" id="KW-1133">Transmembrane helix</keyword>
<gene>
    <name evidence="8" type="ORF">EUV02_00665</name>
</gene>
<feature type="transmembrane region" description="Helical" evidence="7">
    <location>
        <begin position="176"/>
        <end position="198"/>
    </location>
</feature>